<keyword evidence="10 14" id="KW-0560">Oxidoreductase</keyword>
<gene>
    <name evidence="16" type="primary">ribD</name>
    <name evidence="16" type="ORF">ACFP1H_03800</name>
</gene>
<comment type="catalytic activity">
    <reaction evidence="12 14">
        <text>5-amino-6-(5-phospho-D-ribitylamino)uracil + NADP(+) = 5-amino-6-(5-phospho-D-ribosylamino)uracil + NADPH + H(+)</text>
        <dbReference type="Rhea" id="RHEA:17845"/>
        <dbReference type="ChEBI" id="CHEBI:15378"/>
        <dbReference type="ChEBI" id="CHEBI:57783"/>
        <dbReference type="ChEBI" id="CHEBI:58349"/>
        <dbReference type="ChEBI" id="CHEBI:58421"/>
        <dbReference type="ChEBI" id="CHEBI:58453"/>
        <dbReference type="EC" id="1.1.1.193"/>
    </reaction>
</comment>
<dbReference type="InterPro" id="IPR004794">
    <property type="entry name" value="Eubact_RibD"/>
</dbReference>
<comment type="function">
    <text evidence="1 14">Converts 2,5-diamino-6-(ribosylamino)-4(3h)-pyrimidinone 5'-phosphate into 5-amino-6-(ribosylamino)-2,4(1h,3h)-pyrimidinedione 5'-phosphate.</text>
</comment>
<dbReference type="SUPFAM" id="SSF53927">
    <property type="entry name" value="Cytidine deaminase-like"/>
    <property type="match status" value="1"/>
</dbReference>
<dbReference type="PROSITE" id="PS51747">
    <property type="entry name" value="CYT_DCMP_DEAMINASES_2"/>
    <property type="match status" value="1"/>
</dbReference>
<keyword evidence="9 14" id="KW-0521">NADP</keyword>
<comment type="caution">
    <text evidence="16">The sequence shown here is derived from an EMBL/GenBank/DDBJ whole genome shotgun (WGS) entry which is preliminary data.</text>
</comment>
<evidence type="ECO:0000256" key="14">
    <source>
        <dbReference type="PIRNR" id="PIRNR006769"/>
    </source>
</evidence>
<evidence type="ECO:0000256" key="10">
    <source>
        <dbReference type="ARBA" id="ARBA00023002"/>
    </source>
</evidence>
<dbReference type="EC" id="3.5.4.26" evidence="14"/>
<evidence type="ECO:0000256" key="4">
    <source>
        <dbReference type="ARBA" id="ARBA00005259"/>
    </source>
</evidence>
<comment type="catalytic activity">
    <reaction evidence="13 14">
        <text>2,5-diamino-6-hydroxy-4-(5-phosphoribosylamino)-pyrimidine + H2O + H(+) = 5-amino-6-(5-phospho-D-ribosylamino)uracil + NH4(+)</text>
        <dbReference type="Rhea" id="RHEA:21868"/>
        <dbReference type="ChEBI" id="CHEBI:15377"/>
        <dbReference type="ChEBI" id="CHEBI:15378"/>
        <dbReference type="ChEBI" id="CHEBI:28938"/>
        <dbReference type="ChEBI" id="CHEBI:58453"/>
        <dbReference type="ChEBI" id="CHEBI:58614"/>
        <dbReference type="EC" id="3.5.4.26"/>
    </reaction>
</comment>
<dbReference type="PIRSF" id="PIRSF006769">
    <property type="entry name" value="RibD"/>
    <property type="match status" value="1"/>
</dbReference>
<keyword evidence="6 14" id="KW-0686">Riboflavin biosynthesis</keyword>
<dbReference type="Gene3D" id="3.40.140.10">
    <property type="entry name" value="Cytidine Deaminase, domain 2"/>
    <property type="match status" value="1"/>
</dbReference>
<dbReference type="EMBL" id="JBHSSA010000035">
    <property type="protein sequence ID" value="MFC6253706.1"/>
    <property type="molecule type" value="Genomic_DNA"/>
</dbReference>
<dbReference type="RefSeq" id="WP_137630228.1">
    <property type="nucleotide sequence ID" value="NZ_BJDO01000005.1"/>
</dbReference>
<dbReference type="InterPro" id="IPR050765">
    <property type="entry name" value="Riboflavin_Biosynth_HTPR"/>
</dbReference>
<evidence type="ECO:0000256" key="6">
    <source>
        <dbReference type="ARBA" id="ARBA00022619"/>
    </source>
</evidence>
<evidence type="ECO:0000256" key="3">
    <source>
        <dbReference type="ARBA" id="ARBA00004910"/>
    </source>
</evidence>
<dbReference type="InterPro" id="IPR016193">
    <property type="entry name" value="Cytidine_deaminase-like"/>
</dbReference>
<comment type="similarity">
    <text evidence="5 14">In the C-terminal section; belongs to the HTP reductase family.</text>
</comment>
<protein>
    <recommendedName>
        <fullName evidence="14">Riboflavin biosynthesis protein RibD</fullName>
    </recommendedName>
    <domain>
        <recommendedName>
            <fullName evidence="14">Diaminohydroxyphosphoribosylaminopyrimidine deaminase</fullName>
            <shortName evidence="14">DRAP deaminase</shortName>
            <ecNumber evidence="14">3.5.4.26</ecNumber>
        </recommendedName>
        <alternativeName>
            <fullName evidence="14">Riboflavin-specific deaminase</fullName>
        </alternativeName>
    </domain>
    <domain>
        <recommendedName>
            <fullName evidence="14">5-amino-6-(5-phosphoribosylamino)uracil reductase</fullName>
            <ecNumber evidence="14">1.1.1.193</ecNumber>
        </recommendedName>
        <alternativeName>
            <fullName evidence="14">HTP reductase</fullName>
        </alternativeName>
    </domain>
</protein>
<dbReference type="Gene3D" id="3.40.430.10">
    <property type="entry name" value="Dihydrofolate Reductase, subunit A"/>
    <property type="match status" value="1"/>
</dbReference>
<keyword evidence="8 14" id="KW-0862">Zinc</keyword>
<evidence type="ECO:0000256" key="12">
    <source>
        <dbReference type="ARBA" id="ARBA00049861"/>
    </source>
</evidence>
<evidence type="ECO:0000256" key="5">
    <source>
        <dbReference type="ARBA" id="ARBA00007417"/>
    </source>
</evidence>
<evidence type="ECO:0000256" key="2">
    <source>
        <dbReference type="ARBA" id="ARBA00004882"/>
    </source>
</evidence>
<evidence type="ECO:0000313" key="17">
    <source>
        <dbReference type="Proteomes" id="UP001596190"/>
    </source>
</evidence>
<comment type="pathway">
    <text evidence="3 14">Cofactor biosynthesis; riboflavin biosynthesis; 5-amino-6-(D-ribitylamino)uracil from GTP: step 3/4.</text>
</comment>
<evidence type="ECO:0000256" key="9">
    <source>
        <dbReference type="ARBA" id="ARBA00022857"/>
    </source>
</evidence>
<evidence type="ECO:0000256" key="7">
    <source>
        <dbReference type="ARBA" id="ARBA00022723"/>
    </source>
</evidence>
<reference evidence="17" key="1">
    <citation type="journal article" date="2019" name="Int. J. Syst. Evol. Microbiol.">
        <title>The Global Catalogue of Microorganisms (GCM) 10K type strain sequencing project: providing services to taxonomists for standard genome sequencing and annotation.</title>
        <authorList>
            <consortium name="The Broad Institute Genomics Platform"/>
            <consortium name="The Broad Institute Genome Sequencing Center for Infectious Disease"/>
            <person name="Wu L."/>
            <person name="Ma J."/>
        </authorList>
    </citation>
    <scope>NUCLEOTIDE SEQUENCE [LARGE SCALE GENOMIC DNA]</scope>
    <source>
        <strain evidence="17">CCM 8950</strain>
    </source>
</reference>
<dbReference type="InterPro" id="IPR002125">
    <property type="entry name" value="CMP_dCMP_dom"/>
</dbReference>
<dbReference type="Pfam" id="PF00383">
    <property type="entry name" value="dCMP_cyt_deam_1"/>
    <property type="match status" value="1"/>
</dbReference>
<keyword evidence="11" id="KW-0511">Multifunctional enzyme</keyword>
<dbReference type="InterPro" id="IPR002734">
    <property type="entry name" value="RibDG_C"/>
</dbReference>
<dbReference type="Pfam" id="PF01872">
    <property type="entry name" value="RibD_C"/>
    <property type="match status" value="1"/>
</dbReference>
<comment type="cofactor">
    <cofactor evidence="14">
        <name>Zn(2+)</name>
        <dbReference type="ChEBI" id="CHEBI:29105"/>
    </cofactor>
    <text evidence="14">Binds 1 zinc ion.</text>
</comment>
<dbReference type="SUPFAM" id="SSF53597">
    <property type="entry name" value="Dihydrofolate reductase-like"/>
    <property type="match status" value="1"/>
</dbReference>
<accession>A0ABW1T6M9</accession>
<dbReference type="PROSITE" id="PS00903">
    <property type="entry name" value="CYT_DCMP_DEAMINASES_1"/>
    <property type="match status" value="1"/>
</dbReference>
<evidence type="ECO:0000256" key="8">
    <source>
        <dbReference type="ARBA" id="ARBA00022833"/>
    </source>
</evidence>
<keyword evidence="17" id="KW-1185">Reference proteome</keyword>
<dbReference type="GO" id="GO:0008703">
    <property type="term" value="F:5-amino-6-(5-phosphoribosylamino)uracil reductase activity"/>
    <property type="evidence" value="ECO:0007669"/>
    <property type="project" value="UniProtKB-EC"/>
</dbReference>
<evidence type="ECO:0000256" key="13">
    <source>
        <dbReference type="ARBA" id="ARBA00049886"/>
    </source>
</evidence>
<dbReference type="NCBIfam" id="TIGR00326">
    <property type="entry name" value="eubact_ribD"/>
    <property type="match status" value="1"/>
</dbReference>
<dbReference type="InterPro" id="IPR016192">
    <property type="entry name" value="APOBEC/CMP_deaminase_Zn-bd"/>
</dbReference>
<dbReference type="Proteomes" id="UP001596190">
    <property type="component" value="Unassembled WGS sequence"/>
</dbReference>
<feature type="domain" description="CMP/dCMP-type deaminase" evidence="15">
    <location>
        <begin position="1"/>
        <end position="124"/>
    </location>
</feature>
<comment type="similarity">
    <text evidence="4 14">In the N-terminal section; belongs to the cytidine and deoxycytidylate deaminase family.</text>
</comment>
<dbReference type="PANTHER" id="PTHR38011">
    <property type="entry name" value="DIHYDROFOLATE REDUCTASE FAMILY PROTEIN (AFU_ORTHOLOGUE AFUA_8G06820)"/>
    <property type="match status" value="1"/>
</dbReference>
<proteinExistence type="inferred from homology"/>
<name>A0ABW1T6M9_9LACO</name>
<evidence type="ECO:0000259" key="15">
    <source>
        <dbReference type="PROSITE" id="PS51747"/>
    </source>
</evidence>
<sequence>MVVSKYLQMAVDAAKKGQATWTNPQVGAVIVKDQQVLAVGYHHQFGHRHAEIDALAQLADISQAKGATMYVTLEPCSHYGKTPPCAKRLTEVGITRVVIGLLDPNPLVSGKGVAILKAHGIQVEVLGESLGLNVAYRFFYQHQRPLVTLKYAMSLDGKINSAQKERTLLTQPAAQQDVQQLRHRQQVILVGEHTLSIDNPRLTVRTNPMVFPPIRAALVWHIDDVDRQSYLFDQSAPTWFFSATASSTKLPPNIQVFVNPHWTPKTMVQKLADEGVQSLLVEGGSHLQADFIAAELVDDLVIYVAPIVLGGTGLPAVIGQPLTARTGFEKPTVSMLGSDIRIQTRRV</sequence>
<evidence type="ECO:0000313" key="16">
    <source>
        <dbReference type="EMBL" id="MFC6253706.1"/>
    </source>
</evidence>
<comment type="pathway">
    <text evidence="2 14">Cofactor biosynthesis; riboflavin biosynthesis; 5-amino-6-(D-ribitylamino)uracil from GTP: step 2/4.</text>
</comment>
<keyword evidence="14 16" id="KW-0378">Hydrolase</keyword>
<dbReference type="GO" id="GO:0008835">
    <property type="term" value="F:diaminohydroxyphosphoribosylaminopyrimidine deaminase activity"/>
    <property type="evidence" value="ECO:0007669"/>
    <property type="project" value="UniProtKB-EC"/>
</dbReference>
<evidence type="ECO:0000256" key="1">
    <source>
        <dbReference type="ARBA" id="ARBA00002151"/>
    </source>
</evidence>
<evidence type="ECO:0000256" key="11">
    <source>
        <dbReference type="ARBA" id="ARBA00023268"/>
    </source>
</evidence>
<organism evidence="16 17">
    <name type="scientific">Secundilactobacillus hailunensis</name>
    <dbReference type="NCBI Taxonomy" id="2559923"/>
    <lineage>
        <taxon>Bacteria</taxon>
        <taxon>Bacillati</taxon>
        <taxon>Bacillota</taxon>
        <taxon>Bacilli</taxon>
        <taxon>Lactobacillales</taxon>
        <taxon>Lactobacillaceae</taxon>
        <taxon>Secundilactobacillus</taxon>
    </lineage>
</organism>
<dbReference type="PANTHER" id="PTHR38011:SF7">
    <property type="entry name" value="2,5-DIAMINO-6-RIBOSYLAMINO-4(3H)-PYRIMIDINONE 5'-PHOSPHATE REDUCTASE"/>
    <property type="match status" value="1"/>
</dbReference>
<dbReference type="CDD" id="cd01284">
    <property type="entry name" value="Riboflavin_deaminase-reductase"/>
    <property type="match status" value="1"/>
</dbReference>
<keyword evidence="7 14" id="KW-0479">Metal-binding</keyword>
<dbReference type="InterPro" id="IPR024072">
    <property type="entry name" value="DHFR-like_dom_sf"/>
</dbReference>
<dbReference type="EC" id="1.1.1.193" evidence="14"/>